<dbReference type="RefSeq" id="WP_377140068.1">
    <property type="nucleotide sequence ID" value="NZ_JBHTIA010000003.1"/>
</dbReference>
<organism evidence="1 2">
    <name type="scientific">Mucilaginibacter lutimaris</name>
    <dbReference type="NCBI Taxonomy" id="931629"/>
    <lineage>
        <taxon>Bacteria</taxon>
        <taxon>Pseudomonadati</taxon>
        <taxon>Bacteroidota</taxon>
        <taxon>Sphingobacteriia</taxon>
        <taxon>Sphingobacteriales</taxon>
        <taxon>Sphingobacteriaceae</taxon>
        <taxon>Mucilaginibacter</taxon>
    </lineage>
</organism>
<evidence type="ECO:0000313" key="1">
    <source>
        <dbReference type="EMBL" id="MFD0764517.1"/>
    </source>
</evidence>
<dbReference type="InterPro" id="IPR018534">
    <property type="entry name" value="Tet_reg_excision_RteC"/>
</dbReference>
<proteinExistence type="predicted"/>
<keyword evidence="2" id="KW-1185">Reference proteome</keyword>
<gene>
    <name evidence="1" type="ORF">ACFQZI_06610</name>
</gene>
<dbReference type="Proteomes" id="UP001597073">
    <property type="component" value="Unassembled WGS sequence"/>
</dbReference>
<dbReference type="Pfam" id="PF09357">
    <property type="entry name" value="RteC"/>
    <property type="match status" value="1"/>
</dbReference>
<accession>A0ABW2ZE94</accession>
<reference evidence="2" key="1">
    <citation type="journal article" date="2019" name="Int. J. Syst. Evol. Microbiol.">
        <title>The Global Catalogue of Microorganisms (GCM) 10K type strain sequencing project: providing services to taxonomists for standard genome sequencing and annotation.</title>
        <authorList>
            <consortium name="The Broad Institute Genomics Platform"/>
            <consortium name="The Broad Institute Genome Sequencing Center for Infectious Disease"/>
            <person name="Wu L."/>
            <person name="Ma J."/>
        </authorList>
    </citation>
    <scope>NUCLEOTIDE SEQUENCE [LARGE SCALE GENOMIC DNA]</scope>
    <source>
        <strain evidence="2">CCUG 60742</strain>
    </source>
</reference>
<evidence type="ECO:0000313" key="2">
    <source>
        <dbReference type="Proteomes" id="UP001597073"/>
    </source>
</evidence>
<name>A0ABW2ZE94_9SPHI</name>
<comment type="caution">
    <text evidence="1">The sequence shown here is derived from an EMBL/GenBank/DDBJ whole genome shotgun (WGS) entry which is preliminary data.</text>
</comment>
<sequence>MDQQLEEIKAALTARLLEVNEMDMGIDRLNVALNIIDEALARIATVRDDLKFTDIDEEIYFFKYYQPEILATRIEEVMKYHIQMHVPIGTDASKIRYFEEEIRARKSFFRMNNFHYQYYKSGLTELDRSYFLMDAAPLSVPLPELSEFGQEISMPMTYLFAKFIAYERIQYCLLEEIARVAHPELYAVRSGALTSELRWTGDAVNAVELAYGLWLTGQLNDGNASLNQIVRWLEGSLQLSIGIVQRRFNEIERRKRLSFTKFIDQMKEAILRKIDKGNS</sequence>
<protein>
    <submittedName>
        <fullName evidence="1">RteC domain-containing protein</fullName>
    </submittedName>
</protein>
<dbReference type="EMBL" id="JBHTIA010000003">
    <property type="protein sequence ID" value="MFD0764517.1"/>
    <property type="molecule type" value="Genomic_DNA"/>
</dbReference>